<dbReference type="InterPro" id="IPR019410">
    <property type="entry name" value="Methyltransf_16"/>
</dbReference>
<dbReference type="GO" id="GO:0008276">
    <property type="term" value="F:protein methyltransferase activity"/>
    <property type="evidence" value="ECO:0007669"/>
    <property type="project" value="InterPro"/>
</dbReference>
<dbReference type="Gene3D" id="3.40.50.150">
    <property type="entry name" value="Vaccinia Virus protein VP39"/>
    <property type="match status" value="1"/>
</dbReference>
<dbReference type="Proteomes" id="UP001465755">
    <property type="component" value="Unassembled WGS sequence"/>
</dbReference>
<reference evidence="1 2" key="1">
    <citation type="journal article" date="2024" name="Nat. Commun.">
        <title>Phylogenomics reveals the evolutionary origins of lichenization in chlorophyte algae.</title>
        <authorList>
            <person name="Puginier C."/>
            <person name="Libourel C."/>
            <person name="Otte J."/>
            <person name="Skaloud P."/>
            <person name="Haon M."/>
            <person name="Grisel S."/>
            <person name="Petersen M."/>
            <person name="Berrin J.G."/>
            <person name="Delaux P.M."/>
            <person name="Dal Grande F."/>
            <person name="Keller J."/>
        </authorList>
    </citation>
    <scope>NUCLEOTIDE SEQUENCE [LARGE SCALE GENOMIC DNA]</scope>
    <source>
        <strain evidence="1 2">SAG 2036</strain>
    </source>
</reference>
<dbReference type="PANTHER" id="PTHR23108:SF0">
    <property type="entry name" value="METHYLTRANSFERASE-LIKE PROTEIN 22"/>
    <property type="match status" value="1"/>
</dbReference>
<protein>
    <submittedName>
        <fullName evidence="1">Uncharacterized protein</fullName>
    </submittedName>
</protein>
<dbReference type="InterPro" id="IPR029063">
    <property type="entry name" value="SAM-dependent_MTases_sf"/>
</dbReference>
<sequence length="304" mass="33460">MEDEADSCVLSDVHMEACPPLQQGSTWTTTFTLPEAYQAPSQCTSEAAVDEDGDLVIDRQSDRSQLTIHHSLKTPLRDVGLQVWRGALPLADYILGNADLFRGCMALELGCGSGLAGIVMAMLAERVFLTDIGEAVLGNCQRNVDANSHHFQAGSQTALVRQMDWLHPECLQSSAAETPGPFGWSPEDKDQLRTLDVILAADTVYDDDLTDAMFKCATLLLSGAQRHMRHQWQGMYIALEKRYNFTVDSMNVVAPAYEKFKQYFLTGGGRGKFDNSQLRDKLGCSQTIALHGAQIDTNCYSIAQ</sequence>
<keyword evidence="2" id="KW-1185">Reference proteome</keyword>
<dbReference type="AlphaFoldDB" id="A0AAW1P443"/>
<organism evidence="1 2">
    <name type="scientific">Symbiochloris irregularis</name>
    <dbReference type="NCBI Taxonomy" id="706552"/>
    <lineage>
        <taxon>Eukaryota</taxon>
        <taxon>Viridiplantae</taxon>
        <taxon>Chlorophyta</taxon>
        <taxon>core chlorophytes</taxon>
        <taxon>Trebouxiophyceae</taxon>
        <taxon>Trebouxiales</taxon>
        <taxon>Trebouxiaceae</taxon>
        <taxon>Symbiochloris</taxon>
    </lineage>
</organism>
<dbReference type="SUPFAM" id="SSF53335">
    <property type="entry name" value="S-adenosyl-L-methionine-dependent methyltransferases"/>
    <property type="match status" value="1"/>
</dbReference>
<dbReference type="Pfam" id="PF10294">
    <property type="entry name" value="Methyltransf_16"/>
    <property type="match status" value="1"/>
</dbReference>
<gene>
    <name evidence="1" type="ORF">WJX73_009652</name>
</gene>
<dbReference type="EMBL" id="JALJOQ010000057">
    <property type="protein sequence ID" value="KAK9803737.1"/>
    <property type="molecule type" value="Genomic_DNA"/>
</dbReference>
<name>A0AAW1P443_9CHLO</name>
<accession>A0AAW1P443</accession>
<dbReference type="InterPro" id="IPR038899">
    <property type="entry name" value="METTL22"/>
</dbReference>
<comment type="caution">
    <text evidence="1">The sequence shown here is derived from an EMBL/GenBank/DDBJ whole genome shotgun (WGS) entry which is preliminary data.</text>
</comment>
<evidence type="ECO:0000313" key="2">
    <source>
        <dbReference type="Proteomes" id="UP001465755"/>
    </source>
</evidence>
<dbReference type="PANTHER" id="PTHR23108">
    <property type="entry name" value="METHYLTRANSFERASE-RELATED"/>
    <property type="match status" value="1"/>
</dbReference>
<dbReference type="GO" id="GO:0005634">
    <property type="term" value="C:nucleus"/>
    <property type="evidence" value="ECO:0007669"/>
    <property type="project" value="TreeGrafter"/>
</dbReference>
<proteinExistence type="predicted"/>
<evidence type="ECO:0000313" key="1">
    <source>
        <dbReference type="EMBL" id="KAK9803737.1"/>
    </source>
</evidence>